<dbReference type="EMBL" id="OUNR01000001">
    <property type="protein sequence ID" value="SPP63861.1"/>
    <property type="molecule type" value="Genomic_DNA"/>
</dbReference>
<dbReference type="Proteomes" id="UP000248168">
    <property type="component" value="Unassembled WGS sequence"/>
</dbReference>
<gene>
    <name evidence="1" type="ORF">NITLEN_10947</name>
</gene>
<proteinExistence type="predicted"/>
<evidence type="ECO:0008006" key="3">
    <source>
        <dbReference type="Google" id="ProtNLM"/>
    </source>
</evidence>
<protein>
    <recommendedName>
        <fullName evidence="3">TRASH domain-containing protein</fullName>
    </recommendedName>
</protein>
<sequence length="83" mass="9343">MYRLFLIIGLLVLLFVLLRSMYRNFQQAGRSTPPPLDGDQMVQDPVCGVFVPRKTAIVREIGGISNCFCSQECAVKFQESRSS</sequence>
<keyword evidence="2" id="KW-1185">Reference proteome</keyword>
<organism evidence="1 2">
    <name type="scientific">Nitrospira lenta</name>
    <dbReference type="NCBI Taxonomy" id="1436998"/>
    <lineage>
        <taxon>Bacteria</taxon>
        <taxon>Pseudomonadati</taxon>
        <taxon>Nitrospirota</taxon>
        <taxon>Nitrospiria</taxon>
        <taxon>Nitrospirales</taxon>
        <taxon>Nitrospiraceae</taxon>
        <taxon>Nitrospira</taxon>
    </lineage>
</organism>
<reference evidence="2" key="1">
    <citation type="submission" date="2018-04" db="EMBL/GenBank/DDBJ databases">
        <authorList>
            <person name="Lucker S."/>
            <person name="Sakoula D."/>
        </authorList>
    </citation>
    <scope>NUCLEOTIDE SEQUENCE [LARGE SCALE GENOMIC DNA]</scope>
</reference>
<evidence type="ECO:0000313" key="2">
    <source>
        <dbReference type="Proteomes" id="UP000248168"/>
    </source>
</evidence>
<dbReference type="AlphaFoldDB" id="A0A330L271"/>
<name>A0A330L271_9BACT</name>
<accession>A0A330L271</accession>
<dbReference type="InParanoid" id="A0A330L271"/>
<evidence type="ECO:0000313" key="1">
    <source>
        <dbReference type="EMBL" id="SPP63861.1"/>
    </source>
</evidence>